<evidence type="ECO:0000256" key="3">
    <source>
        <dbReference type="ARBA" id="ARBA00022884"/>
    </source>
</evidence>
<keyword evidence="2" id="KW-0810">Translation regulation</keyword>
<evidence type="ECO:0000256" key="1">
    <source>
        <dbReference type="ARBA" id="ARBA00022490"/>
    </source>
</evidence>
<dbReference type="PANTHER" id="PTHR34984:SF1">
    <property type="entry name" value="CARBON STORAGE REGULATOR"/>
    <property type="match status" value="1"/>
</dbReference>
<keyword evidence="3" id="KW-0694">RNA-binding</keyword>
<dbReference type="PANTHER" id="PTHR34984">
    <property type="entry name" value="CARBON STORAGE REGULATOR"/>
    <property type="match status" value="1"/>
</dbReference>
<dbReference type="GO" id="GO:0006109">
    <property type="term" value="P:regulation of carbohydrate metabolic process"/>
    <property type="evidence" value="ECO:0007669"/>
    <property type="project" value="InterPro"/>
</dbReference>
<dbReference type="GO" id="GO:0005829">
    <property type="term" value="C:cytosol"/>
    <property type="evidence" value="ECO:0007669"/>
    <property type="project" value="TreeGrafter"/>
</dbReference>
<dbReference type="HAMAP" id="MF_00167">
    <property type="entry name" value="CsrA"/>
    <property type="match status" value="1"/>
</dbReference>
<organism evidence="4">
    <name type="scientific">marine sediment metagenome</name>
    <dbReference type="NCBI Taxonomy" id="412755"/>
    <lineage>
        <taxon>unclassified sequences</taxon>
        <taxon>metagenomes</taxon>
        <taxon>ecological metagenomes</taxon>
    </lineage>
</organism>
<reference evidence="4" key="1">
    <citation type="journal article" date="2015" name="Nature">
        <title>Complex archaea that bridge the gap between prokaryotes and eukaryotes.</title>
        <authorList>
            <person name="Spang A."/>
            <person name="Saw J.H."/>
            <person name="Jorgensen S.L."/>
            <person name="Zaremba-Niedzwiedzka K."/>
            <person name="Martijn J."/>
            <person name="Lind A.E."/>
            <person name="van Eijk R."/>
            <person name="Schleper C."/>
            <person name="Guy L."/>
            <person name="Ettema T.J."/>
        </authorList>
    </citation>
    <scope>NUCLEOTIDE SEQUENCE</scope>
</reference>
<dbReference type="GO" id="GO:0045947">
    <property type="term" value="P:negative regulation of translational initiation"/>
    <property type="evidence" value="ECO:0007669"/>
    <property type="project" value="TreeGrafter"/>
</dbReference>
<dbReference type="Gene3D" id="2.60.40.4380">
    <property type="entry name" value="Translational regulator CsrA"/>
    <property type="match status" value="1"/>
</dbReference>
<evidence type="ECO:0008006" key="5">
    <source>
        <dbReference type="Google" id="ProtNLM"/>
    </source>
</evidence>
<proteinExistence type="inferred from homology"/>
<protein>
    <recommendedName>
        <fullName evidence="5">Carbon storage regulator</fullName>
    </recommendedName>
</protein>
<dbReference type="SUPFAM" id="SSF117130">
    <property type="entry name" value="CsrA-like"/>
    <property type="match status" value="1"/>
</dbReference>
<dbReference type="Pfam" id="PF02599">
    <property type="entry name" value="CsrA"/>
    <property type="match status" value="1"/>
</dbReference>
<name>A0A0F9K5S6_9ZZZZ</name>
<dbReference type="InterPro" id="IPR003751">
    <property type="entry name" value="CsrA"/>
</dbReference>
<dbReference type="InterPro" id="IPR036107">
    <property type="entry name" value="CsrA_sf"/>
</dbReference>
<evidence type="ECO:0000313" key="4">
    <source>
        <dbReference type="EMBL" id="KKM06543.1"/>
    </source>
</evidence>
<dbReference type="AlphaFoldDB" id="A0A0F9K5S6"/>
<dbReference type="GO" id="GO:0048027">
    <property type="term" value="F:mRNA 5'-UTR binding"/>
    <property type="evidence" value="ECO:0007669"/>
    <property type="project" value="TreeGrafter"/>
</dbReference>
<comment type="caution">
    <text evidence="4">The sequence shown here is derived from an EMBL/GenBank/DDBJ whole genome shotgun (WGS) entry which is preliminary data.</text>
</comment>
<dbReference type="GO" id="GO:0006402">
    <property type="term" value="P:mRNA catabolic process"/>
    <property type="evidence" value="ECO:0007669"/>
    <property type="project" value="InterPro"/>
</dbReference>
<accession>A0A0F9K5S6</accession>
<keyword evidence="1" id="KW-0963">Cytoplasm</keyword>
<dbReference type="EMBL" id="LAZR01015968">
    <property type="protein sequence ID" value="KKM06543.1"/>
    <property type="molecule type" value="Genomic_DNA"/>
</dbReference>
<evidence type="ECO:0000256" key="2">
    <source>
        <dbReference type="ARBA" id="ARBA00022845"/>
    </source>
</evidence>
<sequence length="63" mass="6784">MLVLSRKVGQQIVMADGLITLTVVKVRGNTVRLGIAAPDDVSVDRHEVYLSKARERTAPKPGG</sequence>
<gene>
    <name evidence="4" type="ORF">LCGC14_1742890</name>
</gene>